<evidence type="ECO:0000313" key="3">
    <source>
        <dbReference type="Proteomes" id="UP001303473"/>
    </source>
</evidence>
<reference evidence="3" key="1">
    <citation type="journal article" date="2023" name="Mol. Phylogenet. Evol.">
        <title>Genome-scale phylogeny and comparative genomics of the fungal order Sordariales.</title>
        <authorList>
            <person name="Hensen N."/>
            <person name="Bonometti L."/>
            <person name="Westerberg I."/>
            <person name="Brannstrom I.O."/>
            <person name="Guillou S."/>
            <person name="Cros-Aarteil S."/>
            <person name="Calhoun S."/>
            <person name="Haridas S."/>
            <person name="Kuo A."/>
            <person name="Mondo S."/>
            <person name="Pangilinan J."/>
            <person name="Riley R."/>
            <person name="LaButti K."/>
            <person name="Andreopoulos B."/>
            <person name="Lipzen A."/>
            <person name="Chen C."/>
            <person name="Yan M."/>
            <person name="Daum C."/>
            <person name="Ng V."/>
            <person name="Clum A."/>
            <person name="Steindorff A."/>
            <person name="Ohm R.A."/>
            <person name="Martin F."/>
            <person name="Silar P."/>
            <person name="Natvig D.O."/>
            <person name="Lalanne C."/>
            <person name="Gautier V."/>
            <person name="Ament-Velasquez S.L."/>
            <person name="Kruys A."/>
            <person name="Hutchinson M.I."/>
            <person name="Powell A.J."/>
            <person name="Barry K."/>
            <person name="Miller A.N."/>
            <person name="Grigoriev I.V."/>
            <person name="Debuchy R."/>
            <person name="Gladieux P."/>
            <person name="Hiltunen Thoren M."/>
            <person name="Johannesson H."/>
        </authorList>
    </citation>
    <scope>NUCLEOTIDE SEQUENCE [LARGE SCALE GENOMIC DNA]</scope>
    <source>
        <strain evidence="3">CBS 340.73</strain>
    </source>
</reference>
<proteinExistence type="predicted"/>
<comment type="caution">
    <text evidence="2">The sequence shown here is derived from an EMBL/GenBank/DDBJ whole genome shotgun (WGS) entry which is preliminary data.</text>
</comment>
<accession>A0AAN6S7W4</accession>
<feature type="region of interest" description="Disordered" evidence="1">
    <location>
        <begin position="1"/>
        <end position="109"/>
    </location>
</feature>
<protein>
    <submittedName>
        <fullName evidence="2">Uncharacterized protein</fullName>
    </submittedName>
</protein>
<sequence>MSALPLQPPKSEVYGAASSPVTRNPPEHAVVDGPDSDNKRRQRVQNANVDGEQSHGRARGEVSLDGDEADLERKKAQQSLAREQAKEARRAGVDVDGGCVRREPRAEVD</sequence>
<feature type="compositionally biased region" description="Basic and acidic residues" evidence="1">
    <location>
        <begin position="83"/>
        <end position="109"/>
    </location>
</feature>
<feature type="compositionally biased region" description="Basic and acidic residues" evidence="1">
    <location>
        <begin position="52"/>
        <end position="62"/>
    </location>
</feature>
<keyword evidence="3" id="KW-1185">Reference proteome</keyword>
<evidence type="ECO:0000313" key="2">
    <source>
        <dbReference type="EMBL" id="KAK3944357.1"/>
    </source>
</evidence>
<gene>
    <name evidence="2" type="ORF">QBC46DRAFT_173683</name>
</gene>
<evidence type="ECO:0000256" key="1">
    <source>
        <dbReference type="SAM" id="MobiDB-lite"/>
    </source>
</evidence>
<dbReference type="EMBL" id="MU853760">
    <property type="protein sequence ID" value="KAK3944357.1"/>
    <property type="molecule type" value="Genomic_DNA"/>
</dbReference>
<dbReference type="AlphaFoldDB" id="A0AAN6S7W4"/>
<dbReference type="Proteomes" id="UP001303473">
    <property type="component" value="Unassembled WGS sequence"/>
</dbReference>
<name>A0AAN6S7W4_9PEZI</name>
<organism evidence="2 3">
    <name type="scientific">Diplogelasinospora grovesii</name>
    <dbReference type="NCBI Taxonomy" id="303347"/>
    <lineage>
        <taxon>Eukaryota</taxon>
        <taxon>Fungi</taxon>
        <taxon>Dikarya</taxon>
        <taxon>Ascomycota</taxon>
        <taxon>Pezizomycotina</taxon>
        <taxon>Sordariomycetes</taxon>
        <taxon>Sordariomycetidae</taxon>
        <taxon>Sordariales</taxon>
        <taxon>Diplogelasinosporaceae</taxon>
        <taxon>Diplogelasinospora</taxon>
    </lineage>
</organism>